<dbReference type="PROSITE" id="PS51352">
    <property type="entry name" value="THIOREDOXIN_2"/>
    <property type="match status" value="1"/>
</dbReference>
<evidence type="ECO:0000313" key="2">
    <source>
        <dbReference type="EMBL" id="MBJ6367330.1"/>
    </source>
</evidence>
<comment type="caution">
    <text evidence="2">The sequence shown here is derived from an EMBL/GenBank/DDBJ whole genome shotgun (WGS) entry which is preliminary data.</text>
</comment>
<dbReference type="EMBL" id="JAELVQ010000003">
    <property type="protein sequence ID" value="MBJ6367330.1"/>
    <property type="molecule type" value="Genomic_DNA"/>
</dbReference>
<protein>
    <recommendedName>
        <fullName evidence="1">Thioredoxin domain-containing protein</fullName>
    </recommendedName>
</protein>
<reference evidence="2" key="1">
    <citation type="submission" date="2020-12" db="EMBL/GenBank/DDBJ databases">
        <title>Snuella sp. nov., isolated from sediment in Incheon.</title>
        <authorList>
            <person name="Kim W."/>
        </authorList>
    </citation>
    <scope>NUCLEOTIDE SEQUENCE</scope>
    <source>
        <strain evidence="2">CAU 1569</strain>
    </source>
</reference>
<dbReference type="PROSITE" id="PS51257">
    <property type="entry name" value="PROKAR_LIPOPROTEIN"/>
    <property type="match status" value="1"/>
</dbReference>
<dbReference type="Gene3D" id="3.40.30.10">
    <property type="entry name" value="Glutaredoxin"/>
    <property type="match status" value="1"/>
</dbReference>
<name>A0A8J7IV22_9FLAO</name>
<dbReference type="RefSeq" id="WP_199113783.1">
    <property type="nucleotide sequence ID" value="NZ_JAELVQ010000003.1"/>
</dbReference>
<proteinExistence type="predicted"/>
<sequence>MKLYFWILTILITALSCEHDNKEGYAYIGGEVVSPKNNIVFITHADKIIDTVRLDKNNRFIYKFDNLKPGLYSFSLQSSEGLEYQTVLLEPNDSILFRLNTLDFDESLVYTGIGAKKNNYFIDEFLKNENEVKKIFKLCQLTPEAYEKHVDSIKYNKDKNLEDFKDKNKTSELFNSIARANIDFNYYYNKEIYPFVHYGDKAEILKDLPKNFYAFRQQINYSDDNLKDNYIYKSFLKYSLSNLALSSHFEHSQGDNFNWMSSCYNLDRLNLIDSLVTNNTLKNELLFKFTMNFLTRNNSETTNKKIIASYLSKSSSNENNEEIKLFANSLSKLKKGTSIPNVKVINLYNSNENAINSLINSPTVIFFWSHKFYNHFKESHNKINELKLKYPEVKFISINIDNYDTQKWKTIIETNKILNKDEYKFQNPSESTKALAIWHMTKTILVDKDQKIVNSNTNIFERNFEEQLLGLINK</sequence>
<dbReference type="SUPFAM" id="SSF52833">
    <property type="entry name" value="Thioredoxin-like"/>
    <property type="match status" value="1"/>
</dbReference>
<dbReference type="InterPro" id="IPR036249">
    <property type="entry name" value="Thioredoxin-like_sf"/>
</dbReference>
<evidence type="ECO:0000313" key="3">
    <source>
        <dbReference type="Proteomes" id="UP000610931"/>
    </source>
</evidence>
<organism evidence="2 3">
    <name type="scientific">Snuella sedimenti</name>
    <dbReference type="NCBI Taxonomy" id="2798802"/>
    <lineage>
        <taxon>Bacteria</taxon>
        <taxon>Pseudomonadati</taxon>
        <taxon>Bacteroidota</taxon>
        <taxon>Flavobacteriia</taxon>
        <taxon>Flavobacteriales</taxon>
        <taxon>Flavobacteriaceae</taxon>
        <taxon>Snuella</taxon>
    </lineage>
</organism>
<accession>A0A8J7IV22</accession>
<gene>
    <name evidence="2" type="ORF">JF259_04415</name>
</gene>
<dbReference type="AlphaFoldDB" id="A0A8J7IV22"/>
<keyword evidence="3" id="KW-1185">Reference proteome</keyword>
<dbReference type="InterPro" id="IPR013766">
    <property type="entry name" value="Thioredoxin_domain"/>
</dbReference>
<feature type="domain" description="Thioredoxin" evidence="1">
    <location>
        <begin position="333"/>
        <end position="474"/>
    </location>
</feature>
<evidence type="ECO:0000259" key="1">
    <source>
        <dbReference type="PROSITE" id="PS51352"/>
    </source>
</evidence>
<dbReference type="Proteomes" id="UP000610931">
    <property type="component" value="Unassembled WGS sequence"/>
</dbReference>